<dbReference type="PRINTS" id="PR00111">
    <property type="entry name" value="ABHYDROLASE"/>
</dbReference>
<gene>
    <name evidence="6" type="ORF">WKW82_06490</name>
</gene>
<evidence type="ECO:0000313" key="7">
    <source>
        <dbReference type="Proteomes" id="UP001385892"/>
    </source>
</evidence>
<dbReference type="PANTHER" id="PTHR32268:SF11">
    <property type="entry name" value="HOMOSERINE O-ACETYLTRANSFERASE"/>
    <property type="match status" value="1"/>
</dbReference>
<feature type="signal peptide" evidence="4">
    <location>
        <begin position="1"/>
        <end position="22"/>
    </location>
</feature>
<keyword evidence="6" id="KW-0378">Hydrolase</keyword>
<organism evidence="6 7">
    <name type="scientific">Variovorax rhizosphaerae</name>
    <dbReference type="NCBI Taxonomy" id="1836200"/>
    <lineage>
        <taxon>Bacteria</taxon>
        <taxon>Pseudomonadati</taxon>
        <taxon>Pseudomonadota</taxon>
        <taxon>Betaproteobacteria</taxon>
        <taxon>Burkholderiales</taxon>
        <taxon>Comamonadaceae</taxon>
        <taxon>Variovorax</taxon>
    </lineage>
</organism>
<proteinExistence type="predicted"/>
<dbReference type="PANTHER" id="PTHR32268">
    <property type="entry name" value="HOMOSERINE O-ACETYLTRANSFERASE"/>
    <property type="match status" value="1"/>
</dbReference>
<feature type="domain" description="AB hydrolase-1" evidence="5">
    <location>
        <begin position="62"/>
        <end position="321"/>
    </location>
</feature>
<keyword evidence="2" id="KW-0028">Amino-acid biosynthesis</keyword>
<dbReference type="RefSeq" id="WP_340341424.1">
    <property type="nucleotide sequence ID" value="NZ_JBBKZT010000002.1"/>
</dbReference>
<dbReference type="Gene3D" id="3.40.50.1820">
    <property type="entry name" value="alpha/beta hydrolase"/>
    <property type="match status" value="1"/>
</dbReference>
<feature type="chain" id="PRO_5047064094" evidence="4">
    <location>
        <begin position="23"/>
        <end position="352"/>
    </location>
</feature>
<keyword evidence="2" id="KW-0486">Methionine biosynthesis</keyword>
<dbReference type="GO" id="GO:0016787">
    <property type="term" value="F:hydrolase activity"/>
    <property type="evidence" value="ECO:0007669"/>
    <property type="project" value="UniProtKB-KW"/>
</dbReference>
<comment type="caution">
    <text evidence="6">The sequence shown here is derived from an EMBL/GenBank/DDBJ whole genome shotgun (WGS) entry which is preliminary data.</text>
</comment>
<sequence>MTTLRKACAALFLASVVLAASAAGLPPASEGDWIAKDFRFSTGEVLPEVRLHYTTLGSPTNPAVLVLHGTAGSGGSMLSPAFGEEMFGPGQPLDAAKYFIILPDAVGHGKSSKPSDGLRMKFPRYNYDDMVQGQYRMLTEGLGVKHLRLVIGNSMGGMQAWMWGEQHPEFMDALVPMASQPAEMSGRNWMMRRMVIDSIRNDPAWSNGNYTAQPQAVRVANAFFGIVSIGGTLAYQDQAPTRAAADKLLDARLAAPFTADANDFLYQWDSSRDYNPSPQLERIRVPVLAINSADDERNPPELGIMERELKRLKNAKLYLIPASKDTRGHGTTGMAKFWKTQMQQWLEALPAP</sequence>
<evidence type="ECO:0000313" key="6">
    <source>
        <dbReference type="EMBL" id="MEJ8846287.1"/>
    </source>
</evidence>
<dbReference type="InterPro" id="IPR008220">
    <property type="entry name" value="HAT_MetX-like"/>
</dbReference>
<evidence type="ECO:0000256" key="4">
    <source>
        <dbReference type="SAM" id="SignalP"/>
    </source>
</evidence>
<dbReference type="InterPro" id="IPR029058">
    <property type="entry name" value="AB_hydrolase_fold"/>
</dbReference>
<dbReference type="PIRSF" id="PIRSF000443">
    <property type="entry name" value="Homoser_Ac_trans"/>
    <property type="match status" value="1"/>
</dbReference>
<evidence type="ECO:0000256" key="2">
    <source>
        <dbReference type="ARBA" id="ARBA00023167"/>
    </source>
</evidence>
<evidence type="ECO:0000259" key="5">
    <source>
        <dbReference type="Pfam" id="PF00561"/>
    </source>
</evidence>
<dbReference type="Proteomes" id="UP001385892">
    <property type="component" value="Unassembled WGS sequence"/>
</dbReference>
<keyword evidence="7" id="KW-1185">Reference proteome</keyword>
<keyword evidence="4" id="KW-0732">Signal</keyword>
<reference evidence="6 7" key="1">
    <citation type="submission" date="2024-03" db="EMBL/GenBank/DDBJ databases">
        <title>Novel species of the genus Variovorax.</title>
        <authorList>
            <person name="Liu Q."/>
            <person name="Xin Y.-H."/>
        </authorList>
    </citation>
    <scope>NUCLEOTIDE SEQUENCE [LARGE SCALE GENOMIC DNA]</scope>
    <source>
        <strain evidence="6 7">KACC 18900</strain>
    </source>
</reference>
<dbReference type="SUPFAM" id="SSF53474">
    <property type="entry name" value="alpha/beta-Hydrolases"/>
    <property type="match status" value="1"/>
</dbReference>
<name>A0ABU8WFJ5_9BURK</name>
<dbReference type="InterPro" id="IPR000073">
    <property type="entry name" value="AB_hydrolase_1"/>
</dbReference>
<dbReference type="NCBIfam" id="NF005071">
    <property type="entry name" value="PRK06489.1"/>
    <property type="match status" value="1"/>
</dbReference>
<dbReference type="Pfam" id="PF00561">
    <property type="entry name" value="Abhydrolase_1"/>
    <property type="match status" value="1"/>
</dbReference>
<keyword evidence="3" id="KW-0012">Acyltransferase</keyword>
<dbReference type="EMBL" id="JBBKZT010000002">
    <property type="protein sequence ID" value="MEJ8846287.1"/>
    <property type="molecule type" value="Genomic_DNA"/>
</dbReference>
<protein>
    <submittedName>
        <fullName evidence="6">Alpha/beta fold hydrolase</fullName>
    </submittedName>
</protein>
<keyword evidence="1" id="KW-0808">Transferase</keyword>
<accession>A0ABU8WFJ5</accession>
<evidence type="ECO:0000256" key="1">
    <source>
        <dbReference type="ARBA" id="ARBA00022679"/>
    </source>
</evidence>
<evidence type="ECO:0000256" key="3">
    <source>
        <dbReference type="ARBA" id="ARBA00023315"/>
    </source>
</evidence>